<dbReference type="EMBL" id="UAQE01000004">
    <property type="protein sequence ID" value="SPU39092.1"/>
    <property type="molecule type" value="Genomic_DNA"/>
</dbReference>
<dbReference type="SUPFAM" id="SSF47384">
    <property type="entry name" value="Homodimeric domain of signal transducing histidine kinase"/>
    <property type="match status" value="1"/>
</dbReference>
<dbReference type="PANTHER" id="PTHR45453:SF1">
    <property type="entry name" value="PHOSPHATE REGULON SENSOR PROTEIN PHOR"/>
    <property type="match status" value="1"/>
</dbReference>
<dbReference type="CDD" id="cd00075">
    <property type="entry name" value="HATPase"/>
    <property type="match status" value="1"/>
</dbReference>
<dbReference type="Pfam" id="PF00512">
    <property type="entry name" value="HisKA"/>
    <property type="match status" value="1"/>
</dbReference>
<keyword evidence="7" id="KW-0418">Kinase</keyword>
<dbReference type="PANTHER" id="PTHR45453">
    <property type="entry name" value="PHOSPHATE REGULON SENSOR PROTEIN PHOR"/>
    <property type="match status" value="1"/>
</dbReference>
<evidence type="ECO:0000256" key="5">
    <source>
        <dbReference type="ARBA" id="ARBA00022679"/>
    </source>
</evidence>
<keyword evidence="5 12" id="KW-0808">Transferase</keyword>
<dbReference type="InterPro" id="IPR036097">
    <property type="entry name" value="HisK_dim/P_sf"/>
</dbReference>
<evidence type="ECO:0000256" key="9">
    <source>
        <dbReference type="ARBA" id="ARBA00023012"/>
    </source>
</evidence>
<reference evidence="12 13" key="1">
    <citation type="submission" date="2018-06" db="EMBL/GenBank/DDBJ databases">
        <authorList>
            <consortium name="Pathogen Informatics"/>
            <person name="Doyle S."/>
        </authorList>
    </citation>
    <scope>NUCLEOTIDE SEQUENCE [LARGE SCALE GENOMIC DNA]</scope>
    <source>
        <strain evidence="12 13">NCTC7582</strain>
    </source>
</reference>
<proteinExistence type="predicted"/>
<feature type="transmembrane region" description="Helical" evidence="10">
    <location>
        <begin position="12"/>
        <end position="35"/>
    </location>
</feature>
<dbReference type="PRINTS" id="PR00344">
    <property type="entry name" value="BCTRLSENSOR"/>
</dbReference>
<keyword evidence="10" id="KW-1133">Transmembrane helix</keyword>
<evidence type="ECO:0000256" key="1">
    <source>
        <dbReference type="ARBA" id="ARBA00000085"/>
    </source>
</evidence>
<evidence type="ECO:0000256" key="8">
    <source>
        <dbReference type="ARBA" id="ARBA00022840"/>
    </source>
</evidence>
<evidence type="ECO:0000256" key="6">
    <source>
        <dbReference type="ARBA" id="ARBA00022741"/>
    </source>
</evidence>
<name>A0A2X1AEJ4_9BACI</name>
<dbReference type="InterPro" id="IPR003661">
    <property type="entry name" value="HisK_dim/P_dom"/>
</dbReference>
<dbReference type="GO" id="GO:0004721">
    <property type="term" value="F:phosphoprotein phosphatase activity"/>
    <property type="evidence" value="ECO:0007669"/>
    <property type="project" value="TreeGrafter"/>
</dbReference>
<evidence type="ECO:0000313" key="13">
    <source>
        <dbReference type="Proteomes" id="UP000251431"/>
    </source>
</evidence>
<dbReference type="Proteomes" id="UP000251431">
    <property type="component" value="Unassembled WGS sequence"/>
</dbReference>
<comment type="subcellular location">
    <subcellularLocation>
        <location evidence="2">Membrane</location>
    </subcellularLocation>
</comment>
<dbReference type="GO" id="GO:0016036">
    <property type="term" value="P:cellular response to phosphate starvation"/>
    <property type="evidence" value="ECO:0007669"/>
    <property type="project" value="TreeGrafter"/>
</dbReference>
<organism evidence="12 13">
    <name type="scientific">Lysinibacillus capsici</name>
    <dbReference type="NCBI Taxonomy" id="2115968"/>
    <lineage>
        <taxon>Bacteria</taxon>
        <taxon>Bacillati</taxon>
        <taxon>Bacillota</taxon>
        <taxon>Bacilli</taxon>
        <taxon>Bacillales</taxon>
        <taxon>Bacillaceae</taxon>
        <taxon>Lysinibacillus</taxon>
    </lineage>
</organism>
<sequence>MEGTLRILKRFIGSTMMISAFLLVFNFILLGVWIFNGMNKGDSPAAIVQNVAEGLHHSSNTYSADNTTIKLLRDSHAWAMLINDSGQVAWNYMLPDEIPKIYSLTEVAKFTQSYLKDYPVFVWEHAEGLVVVGFPKDSFAKYQYILPTNWVSSLPLRVVALLIINIGLALLLSLLIGYRLIRSVRPLAQGIQALGEDKEAFIEPKGILADLAQNVNSAAALLLEKNDSLKERDEARANWIAGISHDIRTPLSMVLGYASDLEENIDIPSEQRRQASIIRKQAEYLRSLVSDLNLVSMLEYEMQPLNKRQIRLSVLARQIASEFLNNELDERFKIEVKISDERIQVNGDERLLKRAIINLIQNSINHNPDGCVIILQTSFNESNRTCSFIVEDNGNGIPQNEIPNLLELSFSSKRKRPNHNGHGLGLPMVERITKAHQGYLILSSDIDRGLKAELVLPFNYANC</sequence>
<evidence type="ECO:0000256" key="10">
    <source>
        <dbReference type="SAM" id="Phobius"/>
    </source>
</evidence>
<dbReference type="InterPro" id="IPR050351">
    <property type="entry name" value="BphY/WalK/GraS-like"/>
</dbReference>
<dbReference type="InterPro" id="IPR036890">
    <property type="entry name" value="HATPase_C_sf"/>
</dbReference>
<evidence type="ECO:0000259" key="11">
    <source>
        <dbReference type="PROSITE" id="PS50109"/>
    </source>
</evidence>
<protein>
    <recommendedName>
        <fullName evidence="3">histidine kinase</fullName>
        <ecNumber evidence="3">2.7.13.3</ecNumber>
    </recommendedName>
</protein>
<dbReference type="GO" id="GO:0005886">
    <property type="term" value="C:plasma membrane"/>
    <property type="evidence" value="ECO:0007669"/>
    <property type="project" value="TreeGrafter"/>
</dbReference>
<dbReference type="GO" id="GO:0000155">
    <property type="term" value="F:phosphorelay sensor kinase activity"/>
    <property type="evidence" value="ECO:0007669"/>
    <property type="project" value="InterPro"/>
</dbReference>
<dbReference type="SUPFAM" id="SSF55874">
    <property type="entry name" value="ATPase domain of HSP90 chaperone/DNA topoisomerase II/histidine kinase"/>
    <property type="match status" value="1"/>
</dbReference>
<dbReference type="AlphaFoldDB" id="A0A2X1AEJ4"/>
<feature type="domain" description="Histidine kinase" evidence="11">
    <location>
        <begin position="242"/>
        <end position="460"/>
    </location>
</feature>
<evidence type="ECO:0000256" key="2">
    <source>
        <dbReference type="ARBA" id="ARBA00004370"/>
    </source>
</evidence>
<accession>A0A2X1AEJ4</accession>
<gene>
    <name evidence="12" type="primary">phoR_9</name>
    <name evidence="12" type="ORF">NCTC7582_05071</name>
</gene>
<dbReference type="Gene3D" id="3.30.565.10">
    <property type="entry name" value="Histidine kinase-like ATPase, C-terminal domain"/>
    <property type="match status" value="1"/>
</dbReference>
<feature type="transmembrane region" description="Helical" evidence="10">
    <location>
        <begin position="158"/>
        <end position="181"/>
    </location>
</feature>
<evidence type="ECO:0000313" key="12">
    <source>
        <dbReference type="EMBL" id="SPU39092.1"/>
    </source>
</evidence>
<keyword evidence="4" id="KW-0597">Phosphoprotein</keyword>
<dbReference type="Gene3D" id="1.10.287.130">
    <property type="match status" value="1"/>
</dbReference>
<dbReference type="PROSITE" id="PS50109">
    <property type="entry name" value="HIS_KIN"/>
    <property type="match status" value="1"/>
</dbReference>
<keyword evidence="6" id="KW-0547">Nucleotide-binding</keyword>
<dbReference type="GO" id="GO:0005524">
    <property type="term" value="F:ATP binding"/>
    <property type="evidence" value="ECO:0007669"/>
    <property type="project" value="UniProtKB-KW"/>
</dbReference>
<dbReference type="RefSeq" id="WP_112118785.1">
    <property type="nucleotide sequence ID" value="NZ_UAQE01000004.1"/>
</dbReference>
<dbReference type="Pfam" id="PF02518">
    <property type="entry name" value="HATPase_c"/>
    <property type="match status" value="1"/>
</dbReference>
<dbReference type="SMART" id="SM00387">
    <property type="entry name" value="HATPase_c"/>
    <property type="match status" value="1"/>
</dbReference>
<evidence type="ECO:0000256" key="3">
    <source>
        <dbReference type="ARBA" id="ARBA00012438"/>
    </source>
</evidence>
<dbReference type="SMART" id="SM00388">
    <property type="entry name" value="HisKA"/>
    <property type="match status" value="1"/>
</dbReference>
<dbReference type="InterPro" id="IPR003594">
    <property type="entry name" value="HATPase_dom"/>
</dbReference>
<keyword evidence="10" id="KW-0812">Transmembrane</keyword>
<dbReference type="InterPro" id="IPR005467">
    <property type="entry name" value="His_kinase_dom"/>
</dbReference>
<keyword evidence="8" id="KW-0067">ATP-binding</keyword>
<dbReference type="InterPro" id="IPR004358">
    <property type="entry name" value="Sig_transdc_His_kin-like_C"/>
</dbReference>
<keyword evidence="9" id="KW-0902">Two-component regulatory system</keyword>
<keyword evidence="10" id="KW-0472">Membrane</keyword>
<dbReference type="EC" id="2.7.13.3" evidence="3"/>
<comment type="catalytic activity">
    <reaction evidence="1">
        <text>ATP + protein L-histidine = ADP + protein N-phospho-L-histidine.</text>
        <dbReference type="EC" id="2.7.13.3"/>
    </reaction>
</comment>
<dbReference type="CDD" id="cd00082">
    <property type="entry name" value="HisKA"/>
    <property type="match status" value="1"/>
</dbReference>
<evidence type="ECO:0000256" key="4">
    <source>
        <dbReference type="ARBA" id="ARBA00022553"/>
    </source>
</evidence>
<evidence type="ECO:0000256" key="7">
    <source>
        <dbReference type="ARBA" id="ARBA00022777"/>
    </source>
</evidence>